<feature type="chain" id="PRO_5008085785" description="Arylsulfotransferase" evidence="1">
    <location>
        <begin position="28"/>
        <end position="617"/>
    </location>
</feature>
<keyword evidence="1" id="KW-0732">Signal</keyword>
<dbReference type="PANTHER" id="PTHR35340">
    <property type="entry name" value="PQQ ENZYME REPEAT PROTEIN-RELATED"/>
    <property type="match status" value="1"/>
</dbReference>
<dbReference type="AlphaFoldDB" id="A0A178EY15"/>
<organism evidence="2 3">
    <name type="scientific">Trichophyton rubrum</name>
    <name type="common">Athlete's foot fungus</name>
    <name type="synonym">Epidermophyton rubrum</name>
    <dbReference type="NCBI Taxonomy" id="5551"/>
    <lineage>
        <taxon>Eukaryota</taxon>
        <taxon>Fungi</taxon>
        <taxon>Dikarya</taxon>
        <taxon>Ascomycota</taxon>
        <taxon>Pezizomycotina</taxon>
        <taxon>Eurotiomycetes</taxon>
        <taxon>Eurotiomycetidae</taxon>
        <taxon>Onygenales</taxon>
        <taxon>Arthrodermataceae</taxon>
        <taxon>Trichophyton</taxon>
    </lineage>
</organism>
<evidence type="ECO:0000256" key="1">
    <source>
        <dbReference type="SAM" id="SignalP"/>
    </source>
</evidence>
<gene>
    <name evidence="2" type="ORF">A7C99_4265</name>
</gene>
<sequence>MLRLKTLSSSCLATLLTTCLGAASVSAQSPPENLWPVQTFQSTDIQTPFFNVTKKGQTEPGYIFFSPRDKARKIGHPAIFDDNGQVVWKGPEDASTYGFKPQLLDGKPVMVSWFGFANETGFGLGSMSIFDSSYEKIHEVILPGGDNEYYKTIYEPKTFPSYMDNHEGQITDQGTIVVTVVNVTEADLRAVGGPEKGWVVDGGFLEMDIKTNDVLFRWSAAEHLDEIPVTFSLKPLEGAGTSSKDPWNYIHVNSVYKSGDSYIVSSRYSCNIFLISKEGKIVWRLNGIDGGDFELGPGTNFCYQHEVRVEEHTVDKITLTTHNNDNADFTPDDQTKPTTGLVLDLDLNAKKVSLNRMVWNSQQPVVSRAQGSYQVLGNNHVLMGQGAIPVIEEYDANGAIVMDARFGNDGVTNCYRAYRSAWVGTPKTKPSVKACGADPNGAVVFYVSWNGATDIDSWKIFSVSDSGEVKEIVNFPKNGFETRMELQKAGSNLGLLSQQLQHLQLQLLRLYEDLRWQDGSEEMKMKAKMLFFLGLPSPYTTDYVPRILLSPNFLSSDPPRLQRTPRWLRARVVFAYFQLAVKVPPSSPLIWLHPLEVQAGQRAARSEAASLFHSDQF</sequence>
<name>A0A178EY15_TRIRU</name>
<dbReference type="Pfam" id="PF14269">
    <property type="entry name" value="Arylsulfotran_2"/>
    <property type="match status" value="1"/>
</dbReference>
<reference evidence="2 3" key="1">
    <citation type="submission" date="2016-05" db="EMBL/GenBank/DDBJ databases">
        <title>Genome sequencing of Trichophyton rubrum CMCC(F)T1i isolated from hair.</title>
        <authorList>
            <person name="Zhan P."/>
            <person name="Tao Y."/>
            <person name="Liu W."/>
        </authorList>
    </citation>
    <scope>NUCLEOTIDE SEQUENCE [LARGE SCALE GENOMIC DNA]</scope>
    <source>
        <strain evidence="3">CMCC(F)T1i</strain>
    </source>
</reference>
<dbReference type="VEuPathDB" id="FungiDB:TERG_08006"/>
<evidence type="ECO:0000313" key="3">
    <source>
        <dbReference type="Proteomes" id="UP000243015"/>
    </source>
</evidence>
<evidence type="ECO:0008006" key="4">
    <source>
        <dbReference type="Google" id="ProtNLM"/>
    </source>
</evidence>
<dbReference type="InterPro" id="IPR053143">
    <property type="entry name" value="Arylsulfate_ST"/>
</dbReference>
<evidence type="ECO:0000313" key="2">
    <source>
        <dbReference type="EMBL" id="OAL64829.1"/>
    </source>
</evidence>
<feature type="signal peptide" evidence="1">
    <location>
        <begin position="1"/>
        <end position="27"/>
    </location>
</feature>
<protein>
    <recommendedName>
        <fullName evidence="4">Arylsulfotransferase</fullName>
    </recommendedName>
</protein>
<comment type="caution">
    <text evidence="2">The sequence shown here is derived from an EMBL/GenBank/DDBJ whole genome shotgun (WGS) entry which is preliminary data.</text>
</comment>
<proteinExistence type="predicted"/>
<accession>A0A178EY15</accession>
<dbReference type="EMBL" id="LHPM01000015">
    <property type="protein sequence ID" value="OAL64829.1"/>
    <property type="molecule type" value="Genomic_DNA"/>
</dbReference>
<dbReference type="Proteomes" id="UP000243015">
    <property type="component" value="Unassembled WGS sequence"/>
</dbReference>
<dbReference type="InterPro" id="IPR039535">
    <property type="entry name" value="ASST-like"/>
</dbReference>
<dbReference type="PANTHER" id="PTHR35340:SF6">
    <property type="entry name" value="ASST-DOMAIN-CONTAINING PROTEIN"/>
    <property type="match status" value="1"/>
</dbReference>
<dbReference type="VEuPathDB" id="FungiDB:TERG_05268"/>